<reference evidence="3" key="2">
    <citation type="submission" date="2015-01" db="EMBL/GenBank/DDBJ databases">
        <title>Evolutionary Origins and Diversification of the Mycorrhizal Mutualists.</title>
        <authorList>
            <consortium name="DOE Joint Genome Institute"/>
            <consortium name="Mycorrhizal Genomics Consortium"/>
            <person name="Kohler A."/>
            <person name="Kuo A."/>
            <person name="Nagy L.G."/>
            <person name="Floudas D."/>
            <person name="Copeland A."/>
            <person name="Barry K.W."/>
            <person name="Cichocki N."/>
            <person name="Veneault-Fourrey C."/>
            <person name="LaButti K."/>
            <person name="Lindquist E.A."/>
            <person name="Lipzen A."/>
            <person name="Lundell T."/>
            <person name="Morin E."/>
            <person name="Murat C."/>
            <person name="Riley R."/>
            <person name="Ohm R."/>
            <person name="Sun H."/>
            <person name="Tunlid A."/>
            <person name="Henrissat B."/>
            <person name="Grigoriev I.V."/>
            <person name="Hibbett D.S."/>
            <person name="Martin F."/>
        </authorList>
    </citation>
    <scope>NUCLEOTIDE SEQUENCE [LARGE SCALE GENOMIC DNA]</scope>
    <source>
        <strain evidence="3">ATCC 200175</strain>
    </source>
</reference>
<dbReference type="OrthoDB" id="3233595at2759"/>
<dbReference type="SUPFAM" id="SSF50129">
    <property type="entry name" value="GroES-like"/>
    <property type="match status" value="1"/>
</dbReference>
<name>A0A0C9U0S0_PAXIN</name>
<dbReference type="PANTHER" id="PTHR45348">
    <property type="entry name" value="HYPOTHETICAL OXIDOREDUCTASE (EUROFUNG)"/>
    <property type="match status" value="1"/>
</dbReference>
<evidence type="ECO:0000313" key="3">
    <source>
        <dbReference type="Proteomes" id="UP000053647"/>
    </source>
</evidence>
<evidence type="ECO:0000259" key="1">
    <source>
        <dbReference type="SMART" id="SM00829"/>
    </source>
</evidence>
<dbReference type="Gene3D" id="3.40.50.720">
    <property type="entry name" value="NAD(P)-binding Rossmann-like Domain"/>
    <property type="match status" value="1"/>
</dbReference>
<gene>
    <name evidence="2" type="ORF">PAXINDRAFT_136459</name>
</gene>
<dbReference type="Gene3D" id="3.90.180.10">
    <property type="entry name" value="Medium-chain alcohol dehydrogenases, catalytic domain"/>
    <property type="match status" value="1"/>
</dbReference>
<dbReference type="Proteomes" id="UP000053647">
    <property type="component" value="Unassembled WGS sequence"/>
</dbReference>
<dbReference type="PANTHER" id="PTHR45348:SF2">
    <property type="entry name" value="ZINC-TYPE ALCOHOL DEHYDROGENASE-LIKE PROTEIN C2E1P3.01"/>
    <property type="match status" value="1"/>
</dbReference>
<evidence type="ECO:0000313" key="2">
    <source>
        <dbReference type="EMBL" id="KIJ13096.1"/>
    </source>
</evidence>
<dbReference type="SMART" id="SM00829">
    <property type="entry name" value="PKS_ER"/>
    <property type="match status" value="1"/>
</dbReference>
<dbReference type="InterPro" id="IPR013149">
    <property type="entry name" value="ADH-like_C"/>
</dbReference>
<dbReference type="HOGENOM" id="CLU_026673_16_5_1"/>
<dbReference type="Pfam" id="PF08240">
    <property type="entry name" value="ADH_N"/>
    <property type="match status" value="1"/>
</dbReference>
<dbReference type="CDD" id="cd08249">
    <property type="entry name" value="enoyl_reductase_like"/>
    <property type="match status" value="1"/>
</dbReference>
<sequence>MTTQKALWLHKVGDEFVLGRNDIPEPGPGEVLVKNYSIALNPLDSVVQRSGIQFLKNFPVILGEEGSGVVQKVGEGVTNLAVGDKVFYHINFTFEHKYSAFQEYTLIAADVVGKMPDNLTFDQAASICAGITPFATGTYVQEPHGCGFTAPFESEGGVGKHQGQPILIMAGAASLGQYAIQLAKLSGFSPIITTASLHNRDYLLSLGATHVLDRNLSPAALKSEVARITTVPVTYAFDAVSVADTQQTAYDILAPGGKLVIGTPKTIKEADGSGKKVVHTYGSFQVPHQRQLGVQFMRELTNWLAEGKIKPNIIEVLPGGLNAIAGGLKRIGSGAVSATKLVVHPSETA</sequence>
<dbReference type="AlphaFoldDB" id="A0A0C9U0S0"/>
<dbReference type="EMBL" id="KN819356">
    <property type="protein sequence ID" value="KIJ13096.1"/>
    <property type="molecule type" value="Genomic_DNA"/>
</dbReference>
<reference evidence="2 3" key="1">
    <citation type="submission" date="2014-06" db="EMBL/GenBank/DDBJ databases">
        <authorList>
            <consortium name="DOE Joint Genome Institute"/>
            <person name="Kuo A."/>
            <person name="Kohler A."/>
            <person name="Nagy L.G."/>
            <person name="Floudas D."/>
            <person name="Copeland A."/>
            <person name="Barry K.W."/>
            <person name="Cichocki N."/>
            <person name="Veneault-Fourrey C."/>
            <person name="LaButti K."/>
            <person name="Lindquist E.A."/>
            <person name="Lipzen A."/>
            <person name="Lundell T."/>
            <person name="Morin E."/>
            <person name="Murat C."/>
            <person name="Sun H."/>
            <person name="Tunlid A."/>
            <person name="Henrissat B."/>
            <person name="Grigoriev I.V."/>
            <person name="Hibbett D.S."/>
            <person name="Martin F."/>
            <person name="Nordberg H.P."/>
            <person name="Cantor M.N."/>
            <person name="Hua S.X."/>
        </authorList>
    </citation>
    <scope>NUCLEOTIDE SEQUENCE [LARGE SCALE GENOMIC DNA]</scope>
    <source>
        <strain evidence="2 3">ATCC 200175</strain>
    </source>
</reference>
<accession>A0A0C9U0S0</accession>
<dbReference type="InterPro" id="IPR013154">
    <property type="entry name" value="ADH-like_N"/>
</dbReference>
<dbReference type="InterPro" id="IPR011032">
    <property type="entry name" value="GroES-like_sf"/>
</dbReference>
<keyword evidence="3" id="KW-1185">Reference proteome</keyword>
<dbReference type="GO" id="GO:0016651">
    <property type="term" value="F:oxidoreductase activity, acting on NAD(P)H"/>
    <property type="evidence" value="ECO:0007669"/>
    <property type="project" value="InterPro"/>
</dbReference>
<dbReference type="Pfam" id="PF00107">
    <property type="entry name" value="ADH_zinc_N"/>
    <property type="match status" value="1"/>
</dbReference>
<dbReference type="SUPFAM" id="SSF51735">
    <property type="entry name" value="NAD(P)-binding Rossmann-fold domains"/>
    <property type="match status" value="1"/>
</dbReference>
<organism evidence="2 3">
    <name type="scientific">Paxillus involutus ATCC 200175</name>
    <dbReference type="NCBI Taxonomy" id="664439"/>
    <lineage>
        <taxon>Eukaryota</taxon>
        <taxon>Fungi</taxon>
        <taxon>Dikarya</taxon>
        <taxon>Basidiomycota</taxon>
        <taxon>Agaricomycotina</taxon>
        <taxon>Agaricomycetes</taxon>
        <taxon>Agaricomycetidae</taxon>
        <taxon>Boletales</taxon>
        <taxon>Paxilineae</taxon>
        <taxon>Paxillaceae</taxon>
        <taxon>Paxillus</taxon>
    </lineage>
</organism>
<dbReference type="InterPro" id="IPR036291">
    <property type="entry name" value="NAD(P)-bd_dom_sf"/>
</dbReference>
<protein>
    <recommendedName>
        <fullName evidence="1">Enoyl reductase (ER) domain-containing protein</fullName>
    </recommendedName>
</protein>
<dbReference type="InterPro" id="IPR020843">
    <property type="entry name" value="ER"/>
</dbReference>
<proteinExistence type="predicted"/>
<dbReference type="InterPro" id="IPR047122">
    <property type="entry name" value="Trans-enoyl_RdTase-like"/>
</dbReference>
<feature type="domain" description="Enoyl reductase (ER)" evidence="1">
    <location>
        <begin position="13"/>
        <end position="343"/>
    </location>
</feature>